<evidence type="ECO:0000313" key="2">
    <source>
        <dbReference type="EMBL" id="EEN62581.1"/>
    </source>
</evidence>
<protein>
    <submittedName>
        <fullName evidence="2">Uncharacterized protein</fullName>
    </submittedName>
</protein>
<reference evidence="2" key="1">
    <citation type="journal article" date="2008" name="Nature">
        <title>The amphioxus genome and the evolution of the chordate karyotype.</title>
        <authorList>
            <consortium name="US DOE Joint Genome Institute (JGI-PGF)"/>
            <person name="Putnam N.H."/>
            <person name="Butts T."/>
            <person name="Ferrier D.E.K."/>
            <person name="Furlong R.F."/>
            <person name="Hellsten U."/>
            <person name="Kawashima T."/>
            <person name="Robinson-Rechavi M."/>
            <person name="Shoguchi E."/>
            <person name="Terry A."/>
            <person name="Yu J.-K."/>
            <person name="Benito-Gutierrez E.L."/>
            <person name="Dubchak I."/>
            <person name="Garcia-Fernandez J."/>
            <person name="Gibson-Brown J.J."/>
            <person name="Grigoriev I.V."/>
            <person name="Horton A.C."/>
            <person name="de Jong P.J."/>
            <person name="Jurka J."/>
            <person name="Kapitonov V.V."/>
            <person name="Kohara Y."/>
            <person name="Kuroki Y."/>
            <person name="Lindquist E."/>
            <person name="Lucas S."/>
            <person name="Osoegawa K."/>
            <person name="Pennacchio L.A."/>
            <person name="Salamov A.A."/>
            <person name="Satou Y."/>
            <person name="Sauka-Spengler T."/>
            <person name="Schmutz J."/>
            <person name="Shin-I T."/>
            <person name="Toyoda A."/>
            <person name="Bronner-Fraser M."/>
            <person name="Fujiyama A."/>
            <person name="Holland L.Z."/>
            <person name="Holland P.W.H."/>
            <person name="Satoh N."/>
            <person name="Rokhsar D.S."/>
        </authorList>
    </citation>
    <scope>NUCLEOTIDE SEQUENCE [LARGE SCALE GENOMIC DNA]</scope>
    <source>
        <strain evidence="2">S238N-H82</strain>
        <tissue evidence="2">Testes</tissue>
    </source>
</reference>
<dbReference type="InParanoid" id="C3YAY0"/>
<organism>
    <name type="scientific">Branchiostoma floridae</name>
    <name type="common">Florida lancelet</name>
    <name type="synonym">Amphioxus</name>
    <dbReference type="NCBI Taxonomy" id="7739"/>
    <lineage>
        <taxon>Eukaryota</taxon>
        <taxon>Metazoa</taxon>
        <taxon>Chordata</taxon>
        <taxon>Cephalochordata</taxon>
        <taxon>Leptocardii</taxon>
        <taxon>Amphioxiformes</taxon>
        <taxon>Branchiostomatidae</taxon>
        <taxon>Branchiostoma</taxon>
    </lineage>
</organism>
<keyword evidence="1" id="KW-0812">Transmembrane</keyword>
<keyword evidence="1" id="KW-0472">Membrane</keyword>
<evidence type="ECO:0000256" key="1">
    <source>
        <dbReference type="SAM" id="Phobius"/>
    </source>
</evidence>
<accession>C3YAY0</accession>
<sequence>MAGGIAGIHPRTTIDPARPTPVILITVPTYLYPYLGTYKYLYLYLYLGTYKYLYLYLYLGSNHVIVRVEEQDRPPPPPHPTTIGINTRKGCLLARSLLYFFS</sequence>
<keyword evidence="1" id="KW-1133">Transmembrane helix</keyword>
<name>C3YAY0_BRAFL</name>
<gene>
    <name evidence="2" type="ORF">BRAFLDRAFT_108187</name>
</gene>
<proteinExistence type="predicted"/>
<dbReference type="AlphaFoldDB" id="C3YAY0"/>
<feature type="transmembrane region" description="Helical" evidence="1">
    <location>
        <begin position="40"/>
        <end position="59"/>
    </location>
</feature>
<dbReference type="EMBL" id="GG666495">
    <property type="protein sequence ID" value="EEN62581.1"/>
    <property type="molecule type" value="Genomic_DNA"/>
</dbReference>